<name>A0A0A8ZRV3_ARUDO</name>
<protein>
    <submittedName>
        <fullName evidence="1">Uncharacterized protein</fullName>
    </submittedName>
</protein>
<evidence type="ECO:0000313" key="1">
    <source>
        <dbReference type="EMBL" id="JAD39500.1"/>
    </source>
</evidence>
<sequence length="36" mass="3954">MSGRTAFFFNNENSLIARLVIGYSIISNCSAQSERG</sequence>
<dbReference type="AlphaFoldDB" id="A0A0A8ZRV3"/>
<dbReference type="EMBL" id="GBRH01258395">
    <property type="protein sequence ID" value="JAD39500.1"/>
    <property type="molecule type" value="Transcribed_RNA"/>
</dbReference>
<reference evidence="1" key="1">
    <citation type="submission" date="2014-09" db="EMBL/GenBank/DDBJ databases">
        <authorList>
            <person name="Magalhaes I.L.F."/>
            <person name="Oliveira U."/>
            <person name="Santos F.R."/>
            <person name="Vidigal T.H.D.A."/>
            <person name="Brescovit A.D."/>
            <person name="Santos A.J."/>
        </authorList>
    </citation>
    <scope>NUCLEOTIDE SEQUENCE</scope>
    <source>
        <tissue evidence="1">Shoot tissue taken approximately 20 cm above the soil surface</tissue>
    </source>
</reference>
<organism evidence="1">
    <name type="scientific">Arundo donax</name>
    <name type="common">Giant reed</name>
    <name type="synonym">Donax arundinaceus</name>
    <dbReference type="NCBI Taxonomy" id="35708"/>
    <lineage>
        <taxon>Eukaryota</taxon>
        <taxon>Viridiplantae</taxon>
        <taxon>Streptophyta</taxon>
        <taxon>Embryophyta</taxon>
        <taxon>Tracheophyta</taxon>
        <taxon>Spermatophyta</taxon>
        <taxon>Magnoliopsida</taxon>
        <taxon>Liliopsida</taxon>
        <taxon>Poales</taxon>
        <taxon>Poaceae</taxon>
        <taxon>PACMAD clade</taxon>
        <taxon>Arundinoideae</taxon>
        <taxon>Arundineae</taxon>
        <taxon>Arundo</taxon>
    </lineage>
</organism>
<reference evidence="1" key="2">
    <citation type="journal article" date="2015" name="Data Brief">
        <title>Shoot transcriptome of the giant reed, Arundo donax.</title>
        <authorList>
            <person name="Barrero R.A."/>
            <person name="Guerrero F.D."/>
            <person name="Moolhuijzen P."/>
            <person name="Goolsby J.A."/>
            <person name="Tidwell J."/>
            <person name="Bellgard S.E."/>
            <person name="Bellgard M.I."/>
        </authorList>
    </citation>
    <scope>NUCLEOTIDE SEQUENCE</scope>
    <source>
        <tissue evidence="1">Shoot tissue taken approximately 20 cm above the soil surface</tissue>
    </source>
</reference>
<proteinExistence type="predicted"/>
<accession>A0A0A8ZRV3</accession>